<name>K9W2Y1_9CYAN</name>
<dbReference type="PATRIC" id="fig|1173022.3.peg.4220"/>
<dbReference type="HOGENOM" id="CLU_945992_0_0_3"/>
<dbReference type="Gene3D" id="3.40.50.1820">
    <property type="entry name" value="alpha/beta hydrolase"/>
    <property type="match status" value="1"/>
</dbReference>
<dbReference type="InterPro" id="IPR000073">
    <property type="entry name" value="AB_hydrolase_1"/>
</dbReference>
<evidence type="ECO:0000259" key="1">
    <source>
        <dbReference type="Pfam" id="PF12697"/>
    </source>
</evidence>
<proteinExistence type="predicted"/>
<evidence type="ECO:0000313" key="2">
    <source>
        <dbReference type="EMBL" id="AFZ14723.1"/>
    </source>
</evidence>
<accession>K9W2Y1</accession>
<dbReference type="AlphaFoldDB" id="K9W2Y1"/>
<evidence type="ECO:0000313" key="3">
    <source>
        <dbReference type="Proteomes" id="UP000010472"/>
    </source>
</evidence>
<dbReference type="RefSeq" id="WP_015204823.1">
    <property type="nucleotide sequence ID" value="NC_019753.1"/>
</dbReference>
<reference evidence="2 3" key="1">
    <citation type="submission" date="2012-06" db="EMBL/GenBank/DDBJ databases">
        <title>Finished chromosome of genome of Crinalium epipsammum PCC 9333.</title>
        <authorList>
            <consortium name="US DOE Joint Genome Institute"/>
            <person name="Gugger M."/>
            <person name="Coursin T."/>
            <person name="Rippka R."/>
            <person name="Tandeau De Marsac N."/>
            <person name="Huntemann M."/>
            <person name="Wei C.-L."/>
            <person name="Han J."/>
            <person name="Detter J.C."/>
            <person name="Han C."/>
            <person name="Tapia R."/>
            <person name="Davenport K."/>
            <person name="Daligault H."/>
            <person name="Erkkila T."/>
            <person name="Gu W."/>
            <person name="Munk A.C.C."/>
            <person name="Teshima H."/>
            <person name="Xu Y."/>
            <person name="Chain P."/>
            <person name="Chen A."/>
            <person name="Krypides N."/>
            <person name="Mavromatis K."/>
            <person name="Markowitz V."/>
            <person name="Szeto E."/>
            <person name="Ivanova N."/>
            <person name="Mikhailova N."/>
            <person name="Ovchinnikova G."/>
            <person name="Pagani I."/>
            <person name="Pati A."/>
            <person name="Goodwin L."/>
            <person name="Peters L."/>
            <person name="Pitluck S."/>
            <person name="Woyke T."/>
            <person name="Kerfeld C."/>
        </authorList>
    </citation>
    <scope>NUCLEOTIDE SEQUENCE [LARGE SCALE GENOMIC DNA]</scope>
    <source>
        <strain evidence="2 3">PCC 9333</strain>
    </source>
</reference>
<sequence>MSSSSLNNNPQLSNYLKLKSEIIQETQLYETALLLKNENCRSKFLLHSTPTEKICLFFHGFTANPEQFLPIGEAFFKAGYNVLIPLLPGHGMAGNWDKDNPPPLPETKEAYQQFGIKWLQIAQGLGEKVILGGLSGGSTLAAWLALERAVQIHKNLIFAPYLSGSNPLVDLVVENLDIYFKWKTAPGCVSFGYGGFVMPALRVFLDMGEDILEQAKICYSAPMFIISSESDRAVGKHEHQELFHAVIQHQPKSWYYCFERELDIQHNMMTEAEGNKHADLVISLAKAYIESDLTWIEFKQMCDRLQPGDLNTVIHQLHIHNS</sequence>
<organism evidence="2 3">
    <name type="scientific">Crinalium epipsammum PCC 9333</name>
    <dbReference type="NCBI Taxonomy" id="1173022"/>
    <lineage>
        <taxon>Bacteria</taxon>
        <taxon>Bacillati</taxon>
        <taxon>Cyanobacteriota</taxon>
        <taxon>Cyanophyceae</taxon>
        <taxon>Gomontiellales</taxon>
        <taxon>Gomontiellaceae</taxon>
        <taxon>Crinalium</taxon>
    </lineage>
</organism>
<protein>
    <recommendedName>
        <fullName evidence="1">AB hydrolase-1 domain-containing protein</fullName>
    </recommendedName>
</protein>
<feature type="domain" description="AB hydrolase-1" evidence="1">
    <location>
        <begin position="56"/>
        <end position="180"/>
    </location>
</feature>
<dbReference type="STRING" id="1173022.Cri9333_3914"/>
<dbReference type="KEGG" id="cep:Cri9333_3914"/>
<gene>
    <name evidence="2" type="ORF">Cri9333_3914</name>
</gene>
<keyword evidence="3" id="KW-1185">Reference proteome</keyword>
<dbReference type="eggNOG" id="COG1073">
    <property type="taxonomic scope" value="Bacteria"/>
</dbReference>
<dbReference type="EMBL" id="CP003620">
    <property type="protein sequence ID" value="AFZ14723.1"/>
    <property type="molecule type" value="Genomic_DNA"/>
</dbReference>
<dbReference type="Pfam" id="PF12697">
    <property type="entry name" value="Abhydrolase_6"/>
    <property type="match status" value="1"/>
</dbReference>
<dbReference type="InterPro" id="IPR029058">
    <property type="entry name" value="AB_hydrolase_fold"/>
</dbReference>
<dbReference type="SUPFAM" id="SSF53474">
    <property type="entry name" value="alpha/beta-Hydrolases"/>
    <property type="match status" value="1"/>
</dbReference>
<dbReference type="Proteomes" id="UP000010472">
    <property type="component" value="Chromosome"/>
</dbReference>